<keyword evidence="9" id="KW-0408">Iron</keyword>
<gene>
    <name evidence="13" type="ORF">A9C11_17985</name>
</gene>
<comment type="function">
    <text evidence="1">Responsible for the formation of the pyrimidine heterocycle in the thiamine biosynthesis pathway. Catalyzes the formation of hydroxymethylpyrimidine phosphate (HMP-P) from histidine and pyridoxal phosphate (PLP). The protein uses PLP and the active site histidine to form HMP-P, generating an inactive enzyme. The enzyme can only undergo a single turnover, which suggests it is a suicide enzyme.</text>
</comment>
<evidence type="ECO:0000256" key="7">
    <source>
        <dbReference type="ARBA" id="ARBA00022898"/>
    </source>
</evidence>
<dbReference type="GO" id="GO:0016740">
    <property type="term" value="F:transferase activity"/>
    <property type="evidence" value="ECO:0007669"/>
    <property type="project" value="UniProtKB-KW"/>
</dbReference>
<comment type="subunit">
    <text evidence="4">Homodimer.</text>
</comment>
<evidence type="ECO:0000256" key="1">
    <source>
        <dbReference type="ARBA" id="ARBA00003469"/>
    </source>
</evidence>
<dbReference type="GO" id="GO:0046872">
    <property type="term" value="F:metal ion binding"/>
    <property type="evidence" value="ECO:0007669"/>
    <property type="project" value="UniProtKB-KW"/>
</dbReference>
<comment type="catalytic activity">
    <reaction evidence="11">
        <text>N(6)-(pyridoxal phosphate)-L-lysyl-[4-amino-5-hydroxymethyl-2-methylpyrimidine phosphate synthase] + L-histidyl-[4-amino-5-hydroxymethyl-2-methylpyrimidine phosphate synthase] + 2 Fe(3+) + 4 H2O = L-lysyl-[4-amino-5-hydroxymethyl-2-methylpyrimidine phosphate synthase] + (2S)-2-amino-5-hydroxy-4-oxopentanoyl-[4-amino-5-hydroxymethyl-2-methylpyrimidine phosphate synthase] + 4-amino-2-methyl-5-(phosphooxymethyl)pyrimidine + 3-oxopropanoate + 2 Fe(2+) + 2 H(+)</text>
        <dbReference type="Rhea" id="RHEA:65756"/>
        <dbReference type="Rhea" id="RHEA-COMP:16892"/>
        <dbReference type="Rhea" id="RHEA-COMP:16893"/>
        <dbReference type="Rhea" id="RHEA-COMP:16894"/>
        <dbReference type="Rhea" id="RHEA-COMP:16895"/>
        <dbReference type="ChEBI" id="CHEBI:15377"/>
        <dbReference type="ChEBI" id="CHEBI:15378"/>
        <dbReference type="ChEBI" id="CHEBI:29033"/>
        <dbReference type="ChEBI" id="CHEBI:29034"/>
        <dbReference type="ChEBI" id="CHEBI:29969"/>
        <dbReference type="ChEBI" id="CHEBI:29979"/>
        <dbReference type="ChEBI" id="CHEBI:33190"/>
        <dbReference type="ChEBI" id="CHEBI:58354"/>
        <dbReference type="ChEBI" id="CHEBI:143915"/>
        <dbReference type="ChEBI" id="CHEBI:157692"/>
    </reaction>
    <physiologicalReaction direction="left-to-right" evidence="11">
        <dbReference type="Rhea" id="RHEA:65757"/>
    </physiologicalReaction>
</comment>
<keyword evidence="8" id="KW-0784">Thiamine biosynthesis</keyword>
<dbReference type="Proteomes" id="UP000077748">
    <property type="component" value="Chromosome"/>
</dbReference>
<dbReference type="Pfam" id="PF09084">
    <property type="entry name" value="NMT1"/>
    <property type="match status" value="1"/>
</dbReference>
<evidence type="ECO:0000256" key="9">
    <source>
        <dbReference type="ARBA" id="ARBA00023004"/>
    </source>
</evidence>
<evidence type="ECO:0000313" key="14">
    <source>
        <dbReference type="Proteomes" id="UP000077748"/>
    </source>
</evidence>
<evidence type="ECO:0000256" key="4">
    <source>
        <dbReference type="ARBA" id="ARBA00011738"/>
    </source>
</evidence>
<accession>A0A1A9KE06</accession>
<evidence type="ECO:0000256" key="6">
    <source>
        <dbReference type="ARBA" id="ARBA00022723"/>
    </source>
</evidence>
<keyword evidence="5" id="KW-0808">Transferase</keyword>
<dbReference type="AlphaFoldDB" id="A0A1A9KE06"/>
<comment type="pathway">
    <text evidence="2">Cofactor biosynthesis; thiamine diphosphate biosynthesis.</text>
</comment>
<protein>
    <recommendedName>
        <fullName evidence="10">Thiamine pyrimidine synthase</fullName>
    </recommendedName>
</protein>
<comment type="similarity">
    <text evidence="3">Belongs to the NMT1/THI5 family.</text>
</comment>
<evidence type="ECO:0000256" key="2">
    <source>
        <dbReference type="ARBA" id="ARBA00004948"/>
    </source>
</evidence>
<evidence type="ECO:0000256" key="5">
    <source>
        <dbReference type="ARBA" id="ARBA00022679"/>
    </source>
</evidence>
<evidence type="ECO:0000313" key="13">
    <source>
        <dbReference type="EMBL" id="ANI15748.1"/>
    </source>
</evidence>
<dbReference type="SUPFAM" id="SSF53850">
    <property type="entry name" value="Periplasmic binding protein-like II"/>
    <property type="match status" value="1"/>
</dbReference>
<evidence type="ECO:0000259" key="12">
    <source>
        <dbReference type="Pfam" id="PF09084"/>
    </source>
</evidence>
<reference evidence="13 14" key="1">
    <citation type="submission" date="2016-05" db="EMBL/GenBank/DDBJ databases">
        <title>Genome Sequence of Pseudomonas citronellolis Strain SJTE-3, an Estrogens and Persistent Organic Pollutants degradation strain.</title>
        <authorList>
            <person name="Liang R."/>
        </authorList>
    </citation>
    <scope>NUCLEOTIDE SEQUENCE [LARGE SCALE GENOMIC DNA]</scope>
    <source>
        <strain evidence="13 14">SJTE-3</strain>
    </source>
</reference>
<dbReference type="InterPro" id="IPR027939">
    <property type="entry name" value="NMT1/THI5"/>
</dbReference>
<keyword evidence="7" id="KW-0663">Pyridoxal phosphate</keyword>
<evidence type="ECO:0000256" key="11">
    <source>
        <dbReference type="ARBA" id="ARBA00048179"/>
    </source>
</evidence>
<dbReference type="RefSeq" id="WP_064583461.1">
    <property type="nucleotide sequence ID" value="NZ_CP015878.1"/>
</dbReference>
<keyword evidence="6" id="KW-0479">Metal-binding</keyword>
<evidence type="ECO:0000256" key="8">
    <source>
        <dbReference type="ARBA" id="ARBA00022977"/>
    </source>
</evidence>
<dbReference type="EMBL" id="CP015878">
    <property type="protein sequence ID" value="ANI15748.1"/>
    <property type="molecule type" value="Genomic_DNA"/>
</dbReference>
<dbReference type="InterPro" id="IPR015168">
    <property type="entry name" value="SsuA/THI5"/>
</dbReference>
<sequence length="306" mass="34345">MSVLRVMLEYFHPWPNSAGFYLARERGWYAEAGLEVELVVHDPYRGDTLEHLARGDVDFGVFPSNRLLVRRELGQALLGVAAINHRGLESIQALTDSGIRRPRDLQGKRLALNPTPRGLAMVRHLVAVDGGDPDAVELVDSGFRELRPEDLAAGVADASFGGYWAWEALLPSSIASERRVVLPVDEIGAPPYHSYLLGAREDWLEDHSEVARTFLAVSARGFLAVAEEPAAALPVYERTIPYFPREMLAESLRRIAPSWLHQGQWGEQREALLQPYARWLHEYGVLHDPEVWRGATRNTWLSEARA</sequence>
<evidence type="ECO:0000256" key="10">
    <source>
        <dbReference type="ARBA" id="ARBA00033171"/>
    </source>
</evidence>
<name>A0A1A9KE06_9PSED</name>
<feature type="domain" description="SsuA/THI5-like" evidence="12">
    <location>
        <begin position="14"/>
        <end position="232"/>
    </location>
</feature>
<proteinExistence type="inferred from homology"/>
<dbReference type="PANTHER" id="PTHR31528">
    <property type="entry name" value="4-AMINO-5-HYDROXYMETHYL-2-METHYLPYRIMIDINE PHOSPHATE SYNTHASE THI11-RELATED"/>
    <property type="match status" value="1"/>
</dbReference>
<evidence type="ECO:0000256" key="3">
    <source>
        <dbReference type="ARBA" id="ARBA00009406"/>
    </source>
</evidence>
<dbReference type="Gene3D" id="3.40.190.10">
    <property type="entry name" value="Periplasmic binding protein-like II"/>
    <property type="match status" value="2"/>
</dbReference>
<dbReference type="PANTHER" id="PTHR31528:SF1">
    <property type="entry name" value="4-AMINO-5-HYDROXYMETHYL-2-METHYLPYRIMIDINE PHOSPHATE SYNTHASE THI11-RELATED"/>
    <property type="match status" value="1"/>
</dbReference>
<dbReference type="GO" id="GO:0009228">
    <property type="term" value="P:thiamine biosynthetic process"/>
    <property type="evidence" value="ECO:0007669"/>
    <property type="project" value="UniProtKB-KW"/>
</dbReference>
<organism evidence="13 14">
    <name type="scientific">Pseudomonas citronellolis</name>
    <dbReference type="NCBI Taxonomy" id="53408"/>
    <lineage>
        <taxon>Bacteria</taxon>
        <taxon>Pseudomonadati</taxon>
        <taxon>Pseudomonadota</taxon>
        <taxon>Gammaproteobacteria</taxon>
        <taxon>Pseudomonadales</taxon>
        <taxon>Pseudomonadaceae</taxon>
        <taxon>Pseudomonas</taxon>
    </lineage>
</organism>